<proteinExistence type="predicted"/>
<evidence type="ECO:0000256" key="1">
    <source>
        <dbReference type="ARBA" id="ARBA00022553"/>
    </source>
</evidence>
<name>A0ABT3PA29_9ALTE</name>
<evidence type="ECO:0000259" key="4">
    <source>
        <dbReference type="PROSITE" id="PS50110"/>
    </source>
</evidence>
<feature type="domain" description="Response regulatory" evidence="4">
    <location>
        <begin position="9"/>
        <end position="123"/>
    </location>
</feature>
<evidence type="ECO:0000256" key="2">
    <source>
        <dbReference type="ARBA" id="ARBA00023012"/>
    </source>
</evidence>
<dbReference type="SUPFAM" id="SSF52172">
    <property type="entry name" value="CheY-like"/>
    <property type="match status" value="1"/>
</dbReference>
<dbReference type="Proteomes" id="UP001142810">
    <property type="component" value="Unassembled WGS sequence"/>
</dbReference>
<protein>
    <submittedName>
        <fullName evidence="5">Response regulator</fullName>
    </submittedName>
</protein>
<feature type="modified residue" description="4-aspartylphosphate" evidence="3">
    <location>
        <position position="58"/>
    </location>
</feature>
<keyword evidence="1 3" id="KW-0597">Phosphoprotein</keyword>
<sequence>METNPISSDIFVIDDNEINRIVVKEMLSQYNLNIIFAKNGREALKAATTCELQFFLMDLNMPIMDGYEATTKIRKAGINTPIVALSAAVLAEEVERALHAGVDQHLAKPIDRKELIKVLRKYL</sequence>
<evidence type="ECO:0000313" key="6">
    <source>
        <dbReference type="Proteomes" id="UP001142810"/>
    </source>
</evidence>
<gene>
    <name evidence="5" type="ORF">OPS25_14060</name>
</gene>
<keyword evidence="6" id="KW-1185">Reference proteome</keyword>
<dbReference type="SMART" id="SM00448">
    <property type="entry name" value="REC"/>
    <property type="match status" value="1"/>
</dbReference>
<dbReference type="InterPro" id="IPR001789">
    <property type="entry name" value="Sig_transdc_resp-reg_receiver"/>
</dbReference>
<dbReference type="PANTHER" id="PTHR45339">
    <property type="entry name" value="HYBRID SIGNAL TRANSDUCTION HISTIDINE KINASE J"/>
    <property type="match status" value="1"/>
</dbReference>
<dbReference type="PROSITE" id="PS50110">
    <property type="entry name" value="RESPONSE_REGULATORY"/>
    <property type="match status" value="1"/>
</dbReference>
<organism evidence="5 6">
    <name type="scientific">Alteromonas aquimaris</name>
    <dbReference type="NCBI Taxonomy" id="2998417"/>
    <lineage>
        <taxon>Bacteria</taxon>
        <taxon>Pseudomonadati</taxon>
        <taxon>Pseudomonadota</taxon>
        <taxon>Gammaproteobacteria</taxon>
        <taxon>Alteromonadales</taxon>
        <taxon>Alteromonadaceae</taxon>
        <taxon>Alteromonas/Salinimonas group</taxon>
        <taxon>Alteromonas</taxon>
    </lineage>
</organism>
<evidence type="ECO:0000256" key="3">
    <source>
        <dbReference type="PROSITE-ProRule" id="PRU00169"/>
    </source>
</evidence>
<evidence type="ECO:0000313" key="5">
    <source>
        <dbReference type="EMBL" id="MCW8109630.1"/>
    </source>
</evidence>
<accession>A0ABT3PA29</accession>
<dbReference type="Pfam" id="PF00072">
    <property type="entry name" value="Response_reg"/>
    <property type="match status" value="1"/>
</dbReference>
<dbReference type="EMBL" id="JAPFRD010000012">
    <property type="protein sequence ID" value="MCW8109630.1"/>
    <property type="molecule type" value="Genomic_DNA"/>
</dbReference>
<dbReference type="RefSeq" id="WP_265618469.1">
    <property type="nucleotide sequence ID" value="NZ_JAPFRD010000012.1"/>
</dbReference>
<reference evidence="5" key="1">
    <citation type="submission" date="2022-11" db="EMBL/GenBank/DDBJ databases">
        <title>Alteromonas sp. nov., isolated from sea water of the Qingdao.</title>
        <authorList>
            <person name="Wang Q."/>
        </authorList>
    </citation>
    <scope>NUCLEOTIDE SEQUENCE</scope>
    <source>
        <strain evidence="5">ASW11-7</strain>
    </source>
</reference>
<dbReference type="InterPro" id="IPR011006">
    <property type="entry name" value="CheY-like_superfamily"/>
</dbReference>
<dbReference type="Gene3D" id="3.40.50.2300">
    <property type="match status" value="1"/>
</dbReference>
<dbReference type="CDD" id="cd17546">
    <property type="entry name" value="REC_hyHK_CKI1_RcsC-like"/>
    <property type="match status" value="1"/>
</dbReference>
<keyword evidence="2" id="KW-0902">Two-component regulatory system</keyword>
<dbReference type="PANTHER" id="PTHR45339:SF1">
    <property type="entry name" value="HYBRID SIGNAL TRANSDUCTION HISTIDINE KINASE J"/>
    <property type="match status" value="1"/>
</dbReference>
<comment type="caution">
    <text evidence="5">The sequence shown here is derived from an EMBL/GenBank/DDBJ whole genome shotgun (WGS) entry which is preliminary data.</text>
</comment>